<organism evidence="4 5">
    <name type="scientific">Solanum commersonii</name>
    <name type="common">Commerson's wild potato</name>
    <name type="synonym">Commerson's nightshade</name>
    <dbReference type="NCBI Taxonomy" id="4109"/>
    <lineage>
        <taxon>Eukaryota</taxon>
        <taxon>Viridiplantae</taxon>
        <taxon>Streptophyta</taxon>
        <taxon>Embryophyta</taxon>
        <taxon>Tracheophyta</taxon>
        <taxon>Spermatophyta</taxon>
        <taxon>Magnoliopsida</taxon>
        <taxon>eudicotyledons</taxon>
        <taxon>Gunneridae</taxon>
        <taxon>Pentapetalae</taxon>
        <taxon>asterids</taxon>
        <taxon>lamiids</taxon>
        <taxon>Solanales</taxon>
        <taxon>Solanaceae</taxon>
        <taxon>Solanoideae</taxon>
        <taxon>Solaneae</taxon>
        <taxon>Solanum</taxon>
    </lineage>
</organism>
<dbReference type="AlphaFoldDB" id="A0A9J5ZFV3"/>
<keyword evidence="5" id="KW-1185">Reference proteome</keyword>
<dbReference type="EMBL" id="JACXVP010000004">
    <property type="protein sequence ID" value="KAG5611301.1"/>
    <property type="molecule type" value="Genomic_DNA"/>
</dbReference>
<comment type="caution">
    <text evidence="4">The sequence shown here is derived from an EMBL/GenBank/DDBJ whole genome shotgun (WGS) entry which is preliminary data.</text>
</comment>
<keyword evidence="2" id="KW-0067">ATP-binding</keyword>
<protein>
    <recommendedName>
        <fullName evidence="3">Disease resistance protein winged helix domain-containing protein</fullName>
    </recommendedName>
</protein>
<evidence type="ECO:0000313" key="4">
    <source>
        <dbReference type="EMBL" id="KAG5611301.1"/>
    </source>
</evidence>
<sequence>MAKGKRKKRVKNKSSKIKNEEVELIASKLDDFEKLRMENVAMMTEEIMFEYRDNLLKHLPDLPKYCANLLLPLMSDYKILRQVYGHLRDFYSILVANKTNYYYKEYEVSQCYSKINSLLINIIPLELEVLYICTSKIMKESRSTELEEFVKKILKTSPRILQNYLILIQECMAGAVAAHVGGLTRKISILVGKLLEESSENNIKEAEESFKEIGMVIESLEFLRSSFGKVRQMLYDTSGAIKDCWMRALDVAYEAEHIKLIVAEVTSLQLEDKNGDVPLDAESSDKPIKSTSSFFVEVTVGHEEYEAWIIDQLLDEHESKLDVISISQPHHMDSVISANNNLQMIKVSKLMQLWIAEGFVDHYIPSKSNLEEITQSYLDALISSSMVMVDRSVSKSSRPFFVAIKVLEVSDLCKLSPAVVVEPPESGNSMDPKQAFHHGTTAQNNQTVKAETCTTDALGKFPNLQHFDCNILVLNDPPTNDNWFPKLFMIY</sequence>
<name>A0A9J5ZFV3_SOLCO</name>
<dbReference type="InterPro" id="IPR058922">
    <property type="entry name" value="WHD_DRP"/>
</dbReference>
<reference evidence="4 5" key="1">
    <citation type="submission" date="2020-09" db="EMBL/GenBank/DDBJ databases">
        <title>De no assembly of potato wild relative species, Solanum commersonii.</title>
        <authorList>
            <person name="Cho K."/>
        </authorList>
    </citation>
    <scope>NUCLEOTIDE SEQUENCE [LARGE SCALE GENOMIC DNA]</scope>
    <source>
        <strain evidence="4">LZ3.2</strain>
        <tissue evidence="4">Leaf</tissue>
    </source>
</reference>
<evidence type="ECO:0000259" key="3">
    <source>
        <dbReference type="Pfam" id="PF23559"/>
    </source>
</evidence>
<keyword evidence="1" id="KW-0547">Nucleotide-binding</keyword>
<evidence type="ECO:0000313" key="5">
    <source>
        <dbReference type="Proteomes" id="UP000824120"/>
    </source>
</evidence>
<evidence type="ECO:0000256" key="1">
    <source>
        <dbReference type="ARBA" id="ARBA00022741"/>
    </source>
</evidence>
<gene>
    <name evidence="4" type="ORF">H5410_022582</name>
</gene>
<proteinExistence type="predicted"/>
<feature type="domain" description="Disease resistance protein winged helix" evidence="3">
    <location>
        <begin position="344"/>
        <end position="392"/>
    </location>
</feature>
<dbReference type="Proteomes" id="UP000824120">
    <property type="component" value="Chromosome 4"/>
</dbReference>
<dbReference type="Pfam" id="PF23559">
    <property type="entry name" value="WHD_DRP"/>
    <property type="match status" value="1"/>
</dbReference>
<accession>A0A9J5ZFV3</accession>
<evidence type="ECO:0000256" key="2">
    <source>
        <dbReference type="ARBA" id="ARBA00022840"/>
    </source>
</evidence>